<dbReference type="PANTHER" id="PTHR43866:SF4">
    <property type="entry name" value="MALONATE-SEMIALDEHYDE DEHYDROGENASE"/>
    <property type="match status" value="1"/>
</dbReference>
<accession>A0A938YQW5</accession>
<dbReference type="GO" id="GO:0004491">
    <property type="term" value="F:methylmalonate-semialdehyde dehydrogenase (acylating, NAD) activity"/>
    <property type="evidence" value="ECO:0007669"/>
    <property type="project" value="UniProtKB-EC"/>
</dbReference>
<dbReference type="FunFam" id="3.40.309.10:FF:000002">
    <property type="entry name" value="Methylmalonate-semialdehyde dehydrogenase (Acylating)"/>
    <property type="match status" value="1"/>
</dbReference>
<protein>
    <recommendedName>
        <fullName evidence="1">methylmalonate-semialdehyde dehydrogenase (CoA acylating)</fullName>
        <ecNumber evidence="1">1.2.1.27</ecNumber>
    </recommendedName>
</protein>
<dbReference type="RefSeq" id="WP_205257415.1">
    <property type="nucleotide sequence ID" value="NZ_BAAAPV010000001.1"/>
</dbReference>
<evidence type="ECO:0000256" key="4">
    <source>
        <dbReference type="SAM" id="MobiDB-lite"/>
    </source>
</evidence>
<dbReference type="GO" id="GO:0006574">
    <property type="term" value="P:L-valine catabolic process"/>
    <property type="evidence" value="ECO:0007669"/>
    <property type="project" value="TreeGrafter"/>
</dbReference>
<evidence type="ECO:0000259" key="5">
    <source>
        <dbReference type="Pfam" id="PF00171"/>
    </source>
</evidence>
<sequence>MTTITDPEANPTAADSGSAGALGVLPHWSAGAEFPGESDRSADVYDPATGQVTKKVALASREDADAVIAAAAAAFPKWRDMSLARRTSILFRFRELLNERKGEAAELITSEHGKVLSDALGEITRGQEVVEFACGLAHLLKGSMTENASTKVDVSSLRQPLGVVGIISPFNFPAMVPMWFFPIAIAAGNTVVLKPSEKDPSTANWLAALWKEAGLPDGVFNVLHGDKVAVDALLESPSVRSISFVGSTPIARYVYETGTKNGKRVQALGGAKNHMLVLPDADLDLAADAAVNAGFGSAGERCMAISALLAVDSVADQLITKITERMATLRTGDGRRGCDMGPLVTGAHRDKVSGYVQAGVDAGAELVVDGRDQEFDGAKDGFWLGPTLFDRVTTDMSIYTDEIFGPVLSIVRVSGYDEGLELINANQYGNGTAIFTNDGGAARRFQNEVEVGMIGINVPVPVPVGYFSFGGWKASLFGDTHAHGTEGFHFFTRGKVITSRWLDPSHGGLNLGFPQNV</sequence>
<dbReference type="InterPro" id="IPR016160">
    <property type="entry name" value="Ald_DH_CS_CYS"/>
</dbReference>
<keyword evidence="2" id="KW-0560">Oxidoreductase</keyword>
<dbReference type="AlphaFoldDB" id="A0A938YQW5"/>
<dbReference type="Pfam" id="PF00171">
    <property type="entry name" value="Aldedh"/>
    <property type="match status" value="1"/>
</dbReference>
<evidence type="ECO:0000256" key="1">
    <source>
        <dbReference type="ARBA" id="ARBA00013048"/>
    </source>
</evidence>
<dbReference type="Gene3D" id="3.40.605.10">
    <property type="entry name" value="Aldehyde Dehydrogenase, Chain A, domain 1"/>
    <property type="match status" value="1"/>
</dbReference>
<gene>
    <name evidence="6" type="ORF">JL107_12650</name>
</gene>
<dbReference type="CDD" id="cd07085">
    <property type="entry name" value="ALDH_F6_MMSDH"/>
    <property type="match status" value="1"/>
</dbReference>
<dbReference type="InterPro" id="IPR015590">
    <property type="entry name" value="Aldehyde_DH_dom"/>
</dbReference>
<evidence type="ECO:0000256" key="3">
    <source>
        <dbReference type="ARBA" id="ARBA00023027"/>
    </source>
</evidence>
<keyword evidence="3" id="KW-0520">NAD</keyword>
<dbReference type="PANTHER" id="PTHR43866">
    <property type="entry name" value="MALONATE-SEMIALDEHYDE DEHYDROGENASE"/>
    <property type="match status" value="1"/>
</dbReference>
<reference evidence="6" key="1">
    <citation type="submission" date="2021-01" db="EMBL/GenBank/DDBJ databases">
        <title>KCTC 19127 draft genome.</title>
        <authorList>
            <person name="An D."/>
        </authorList>
    </citation>
    <scope>NUCLEOTIDE SEQUENCE</scope>
    <source>
        <strain evidence="6">KCTC 19127</strain>
    </source>
</reference>
<dbReference type="NCBIfam" id="TIGR01722">
    <property type="entry name" value="MMSDH"/>
    <property type="match status" value="1"/>
</dbReference>
<dbReference type="EMBL" id="JAERWL010000010">
    <property type="protein sequence ID" value="MBM9477295.1"/>
    <property type="molecule type" value="Genomic_DNA"/>
</dbReference>
<evidence type="ECO:0000313" key="7">
    <source>
        <dbReference type="Proteomes" id="UP000663801"/>
    </source>
</evidence>
<feature type="region of interest" description="Disordered" evidence="4">
    <location>
        <begin position="1"/>
        <end position="20"/>
    </location>
</feature>
<comment type="caution">
    <text evidence="6">The sequence shown here is derived from an EMBL/GenBank/DDBJ whole genome shotgun (WGS) entry which is preliminary data.</text>
</comment>
<evidence type="ECO:0000313" key="6">
    <source>
        <dbReference type="EMBL" id="MBM9477295.1"/>
    </source>
</evidence>
<dbReference type="InterPro" id="IPR016162">
    <property type="entry name" value="Ald_DH_N"/>
</dbReference>
<feature type="domain" description="Aldehyde dehydrogenase" evidence="5">
    <location>
        <begin position="37"/>
        <end position="496"/>
    </location>
</feature>
<dbReference type="PROSITE" id="PS00070">
    <property type="entry name" value="ALDEHYDE_DEHYDR_CYS"/>
    <property type="match status" value="1"/>
</dbReference>
<dbReference type="EC" id="1.2.1.27" evidence="1"/>
<dbReference type="InterPro" id="IPR016163">
    <property type="entry name" value="Ald_DH_C"/>
</dbReference>
<dbReference type="SUPFAM" id="SSF53720">
    <property type="entry name" value="ALDH-like"/>
    <property type="match status" value="1"/>
</dbReference>
<keyword evidence="7" id="KW-1185">Reference proteome</keyword>
<dbReference type="Gene3D" id="3.40.309.10">
    <property type="entry name" value="Aldehyde Dehydrogenase, Chain A, domain 2"/>
    <property type="match status" value="1"/>
</dbReference>
<organism evidence="6 7">
    <name type="scientific">Nakamurella flavida</name>
    <dbReference type="NCBI Taxonomy" id="363630"/>
    <lineage>
        <taxon>Bacteria</taxon>
        <taxon>Bacillati</taxon>
        <taxon>Actinomycetota</taxon>
        <taxon>Actinomycetes</taxon>
        <taxon>Nakamurellales</taxon>
        <taxon>Nakamurellaceae</taxon>
        <taxon>Nakamurella</taxon>
    </lineage>
</organism>
<name>A0A938YQW5_9ACTN</name>
<dbReference type="Proteomes" id="UP000663801">
    <property type="component" value="Unassembled WGS sequence"/>
</dbReference>
<dbReference type="InterPro" id="IPR016161">
    <property type="entry name" value="Ald_DH/histidinol_DH"/>
</dbReference>
<dbReference type="FunFam" id="3.40.605.10:FF:000003">
    <property type="entry name" value="Methylmalonate-semialdehyde dehydrogenase [acylating]"/>
    <property type="match status" value="1"/>
</dbReference>
<dbReference type="InterPro" id="IPR010061">
    <property type="entry name" value="MeMal-semiAld_DH"/>
</dbReference>
<evidence type="ECO:0000256" key="2">
    <source>
        <dbReference type="ARBA" id="ARBA00023002"/>
    </source>
</evidence>
<dbReference type="GO" id="GO:0006210">
    <property type="term" value="P:thymine catabolic process"/>
    <property type="evidence" value="ECO:0007669"/>
    <property type="project" value="TreeGrafter"/>
</dbReference>
<proteinExistence type="predicted"/>